<name>A0A369JID2_HYPMA</name>
<feature type="signal peptide" evidence="1">
    <location>
        <begin position="1"/>
        <end position="21"/>
    </location>
</feature>
<dbReference type="Proteomes" id="UP000076154">
    <property type="component" value="Unassembled WGS sequence"/>
</dbReference>
<evidence type="ECO:0000313" key="3">
    <source>
        <dbReference type="Proteomes" id="UP000076154"/>
    </source>
</evidence>
<gene>
    <name evidence="2" type="primary">con-13_1</name>
    <name evidence="2" type="ORF">Hypma_011080</name>
</gene>
<keyword evidence="3" id="KW-1185">Reference proteome</keyword>
<dbReference type="EMBL" id="LUEZ02000053">
    <property type="protein sequence ID" value="RDB21939.1"/>
    <property type="molecule type" value="Genomic_DNA"/>
</dbReference>
<accession>A0A369JID2</accession>
<evidence type="ECO:0000313" key="2">
    <source>
        <dbReference type="EMBL" id="RDB21939.1"/>
    </source>
</evidence>
<dbReference type="SUPFAM" id="SSF55486">
    <property type="entry name" value="Metalloproteases ('zincins'), catalytic domain"/>
    <property type="match status" value="1"/>
</dbReference>
<sequence length="312" mass="34934">MPSIFATLNFVATYLATSAFADLGKPALRPDLSYLDGPFWRYLTPTHATWDQWGNGWIPQSCADEVNRNHKCAITNVQVFNVHYDDCSKAWVMCRCNNAEMSILNMVDAFGRLPVRYRQWIRHAVAFSDGTTSAYAVNAEIVFHKNAYVPTLWIHESTHILDAYAIPVNGVPYSHTQTWLDTINQDPKVPDNYANSNSAEDFAQVANVALFDKLVPNGFGSVEPNWNQIFHQYATAQWVMGDRLFQGGTCTRRWPDSNIISMTKVANVAAGKIGAKPAYMPTNNNTNAPPPLIAKETPSMEIIRDTHFAQAD</sequence>
<feature type="chain" id="PRO_5017060315" evidence="1">
    <location>
        <begin position="22"/>
        <end position="312"/>
    </location>
</feature>
<organism evidence="2 3">
    <name type="scientific">Hypsizygus marmoreus</name>
    <name type="common">White beech mushroom</name>
    <name type="synonym">Agaricus marmoreus</name>
    <dbReference type="NCBI Taxonomy" id="39966"/>
    <lineage>
        <taxon>Eukaryota</taxon>
        <taxon>Fungi</taxon>
        <taxon>Dikarya</taxon>
        <taxon>Basidiomycota</taxon>
        <taxon>Agaricomycotina</taxon>
        <taxon>Agaricomycetes</taxon>
        <taxon>Agaricomycetidae</taxon>
        <taxon>Agaricales</taxon>
        <taxon>Tricholomatineae</taxon>
        <taxon>Lyophyllaceae</taxon>
        <taxon>Hypsizygus</taxon>
    </lineage>
</organism>
<dbReference type="OrthoDB" id="3046848at2759"/>
<protein>
    <submittedName>
        <fullName evidence="2">Conidiation-specific protein 13</fullName>
    </submittedName>
</protein>
<evidence type="ECO:0000256" key="1">
    <source>
        <dbReference type="SAM" id="SignalP"/>
    </source>
</evidence>
<proteinExistence type="predicted"/>
<dbReference type="AlphaFoldDB" id="A0A369JID2"/>
<keyword evidence="1" id="KW-0732">Signal</keyword>
<comment type="caution">
    <text evidence="2">The sequence shown here is derived from an EMBL/GenBank/DDBJ whole genome shotgun (WGS) entry which is preliminary data.</text>
</comment>
<reference evidence="2" key="1">
    <citation type="submission" date="2018-04" db="EMBL/GenBank/DDBJ databases">
        <title>Whole genome sequencing of Hypsizygus marmoreus.</title>
        <authorList>
            <person name="Choi I.-G."/>
            <person name="Min B."/>
            <person name="Kim J.-G."/>
            <person name="Kim S."/>
            <person name="Oh Y.-L."/>
            <person name="Kong W.-S."/>
            <person name="Park H."/>
            <person name="Jeong J."/>
            <person name="Song E.-S."/>
        </authorList>
    </citation>
    <scope>NUCLEOTIDE SEQUENCE [LARGE SCALE GENOMIC DNA]</scope>
    <source>
        <strain evidence="2">51987-8</strain>
    </source>
</reference>
<dbReference type="STRING" id="39966.A0A369JID2"/>
<dbReference type="InParanoid" id="A0A369JID2"/>